<organism evidence="2">
    <name type="scientific">marine sediment metagenome</name>
    <dbReference type="NCBI Taxonomy" id="412755"/>
    <lineage>
        <taxon>unclassified sequences</taxon>
        <taxon>metagenomes</taxon>
        <taxon>ecological metagenomes</taxon>
    </lineage>
</organism>
<proteinExistence type="predicted"/>
<reference evidence="2" key="1">
    <citation type="journal article" date="2015" name="Nature">
        <title>Complex archaea that bridge the gap between prokaryotes and eukaryotes.</title>
        <authorList>
            <person name="Spang A."/>
            <person name="Saw J.H."/>
            <person name="Jorgensen S.L."/>
            <person name="Zaremba-Niedzwiedzka K."/>
            <person name="Martijn J."/>
            <person name="Lind A.E."/>
            <person name="van Eijk R."/>
            <person name="Schleper C."/>
            <person name="Guy L."/>
            <person name="Ettema T.J."/>
        </authorList>
    </citation>
    <scope>NUCLEOTIDE SEQUENCE</scope>
</reference>
<feature type="non-terminal residue" evidence="2">
    <location>
        <position position="20"/>
    </location>
</feature>
<dbReference type="EMBL" id="LAZR01015776">
    <property type="protein sequence ID" value="KKM07423.1"/>
    <property type="molecule type" value="Genomic_DNA"/>
</dbReference>
<gene>
    <name evidence="2" type="ORF">LCGC14_1734130</name>
</gene>
<dbReference type="AlphaFoldDB" id="A0A0F9K898"/>
<name>A0A0F9K898_9ZZZZ</name>
<evidence type="ECO:0000313" key="2">
    <source>
        <dbReference type="EMBL" id="KKM07423.1"/>
    </source>
</evidence>
<comment type="caution">
    <text evidence="2">The sequence shown here is derived from an EMBL/GenBank/DDBJ whole genome shotgun (WGS) entry which is preliminary data.</text>
</comment>
<evidence type="ECO:0000256" key="1">
    <source>
        <dbReference type="SAM" id="MobiDB-lite"/>
    </source>
</evidence>
<accession>A0A0F9K898</accession>
<protein>
    <submittedName>
        <fullName evidence="2">Uncharacterized protein</fullName>
    </submittedName>
</protein>
<sequence>MRRSWTEGELQSFATRREEG</sequence>
<feature type="region of interest" description="Disordered" evidence="1">
    <location>
        <begin position="1"/>
        <end position="20"/>
    </location>
</feature>